<dbReference type="EMBL" id="JASBNA010000107">
    <property type="protein sequence ID" value="KAK7676696.1"/>
    <property type="molecule type" value="Genomic_DNA"/>
</dbReference>
<name>A0AAW0FHB7_9APHY</name>
<comment type="caution">
    <text evidence="1">The sequence shown here is derived from an EMBL/GenBank/DDBJ whole genome shotgun (WGS) entry which is preliminary data.</text>
</comment>
<gene>
    <name evidence="1" type="ORF">QCA50_020328</name>
</gene>
<evidence type="ECO:0000313" key="1">
    <source>
        <dbReference type="EMBL" id="KAK7676696.1"/>
    </source>
</evidence>
<keyword evidence="2" id="KW-1185">Reference proteome</keyword>
<reference evidence="1 2" key="1">
    <citation type="submission" date="2022-09" db="EMBL/GenBank/DDBJ databases">
        <authorList>
            <person name="Palmer J.M."/>
        </authorList>
    </citation>
    <scope>NUCLEOTIDE SEQUENCE [LARGE SCALE GENOMIC DNA]</scope>
    <source>
        <strain evidence="1 2">DSM 7382</strain>
    </source>
</reference>
<dbReference type="Proteomes" id="UP001385951">
    <property type="component" value="Unassembled WGS sequence"/>
</dbReference>
<proteinExistence type="predicted"/>
<protein>
    <submittedName>
        <fullName evidence="1">Uncharacterized protein</fullName>
    </submittedName>
</protein>
<dbReference type="AlphaFoldDB" id="A0AAW0FHB7"/>
<organism evidence="1 2">
    <name type="scientific">Cerrena zonata</name>
    <dbReference type="NCBI Taxonomy" id="2478898"/>
    <lineage>
        <taxon>Eukaryota</taxon>
        <taxon>Fungi</taxon>
        <taxon>Dikarya</taxon>
        <taxon>Basidiomycota</taxon>
        <taxon>Agaricomycotina</taxon>
        <taxon>Agaricomycetes</taxon>
        <taxon>Polyporales</taxon>
        <taxon>Cerrenaceae</taxon>
        <taxon>Cerrena</taxon>
    </lineage>
</organism>
<accession>A0AAW0FHB7</accession>
<sequence length="67" mass="7335">MASLSSASDDLLGVDDEFHTHRGATIIECMKASQFFRRGKRLPYISGPQLVGDRGETKLSVIYGSSM</sequence>
<evidence type="ECO:0000313" key="2">
    <source>
        <dbReference type="Proteomes" id="UP001385951"/>
    </source>
</evidence>